<evidence type="ECO:0000313" key="4">
    <source>
        <dbReference type="Proteomes" id="UP001628193"/>
    </source>
</evidence>
<keyword evidence="1" id="KW-0812">Transmembrane</keyword>
<dbReference type="SMART" id="SM01080">
    <property type="entry name" value="CHASE2"/>
    <property type="match status" value="1"/>
</dbReference>
<keyword evidence="1" id="KW-0472">Membrane</keyword>
<reference evidence="3 4" key="1">
    <citation type="submission" date="2024-09" db="EMBL/GenBank/DDBJ databases">
        <title>Draft genome sequence of Candidatus Magnetaquicoccaceae bacterium FCR-1.</title>
        <authorList>
            <person name="Shimoshige H."/>
            <person name="Shimamura S."/>
            <person name="Taoka A."/>
            <person name="Kobayashi H."/>
            <person name="Maekawa T."/>
        </authorList>
    </citation>
    <scope>NUCLEOTIDE SEQUENCE [LARGE SCALE GENOMIC DNA]</scope>
    <source>
        <strain evidence="3 4">FCR-1</strain>
    </source>
</reference>
<dbReference type="PANTHER" id="PTHR44329:SF214">
    <property type="entry name" value="PROTEIN KINASE DOMAIN-CONTAINING PROTEIN"/>
    <property type="match status" value="1"/>
</dbReference>
<dbReference type="Gene3D" id="1.10.510.10">
    <property type="entry name" value="Transferase(Phosphotransferase) domain 1"/>
    <property type="match status" value="1"/>
</dbReference>
<proteinExistence type="predicted"/>
<dbReference type="InterPro" id="IPR011009">
    <property type="entry name" value="Kinase-like_dom_sf"/>
</dbReference>
<dbReference type="PROSITE" id="PS50011">
    <property type="entry name" value="PROTEIN_KINASE_DOM"/>
    <property type="match status" value="1"/>
</dbReference>
<feature type="transmembrane region" description="Helical" evidence="1">
    <location>
        <begin position="388"/>
        <end position="413"/>
    </location>
</feature>
<feature type="domain" description="Protein kinase" evidence="2">
    <location>
        <begin position="532"/>
        <end position="799"/>
    </location>
</feature>
<accession>A0ABQ0CDE0</accession>
<evidence type="ECO:0000256" key="1">
    <source>
        <dbReference type="SAM" id="Phobius"/>
    </source>
</evidence>
<dbReference type="InterPro" id="IPR000719">
    <property type="entry name" value="Prot_kinase_dom"/>
</dbReference>
<dbReference type="CDD" id="cd14014">
    <property type="entry name" value="STKc_PknB_like"/>
    <property type="match status" value="1"/>
</dbReference>
<dbReference type="RefSeq" id="WP_420906632.1">
    <property type="nucleotide sequence ID" value="NZ_BAAFGK010000005.1"/>
</dbReference>
<evidence type="ECO:0000259" key="2">
    <source>
        <dbReference type="PROSITE" id="PS50011"/>
    </source>
</evidence>
<dbReference type="SUPFAM" id="SSF56112">
    <property type="entry name" value="Protein kinase-like (PK-like)"/>
    <property type="match status" value="1"/>
</dbReference>
<dbReference type="InterPro" id="IPR051681">
    <property type="entry name" value="Ser/Thr_Kinases-Pseudokinases"/>
</dbReference>
<organism evidence="3 4">
    <name type="scientific">Candidatus Magnetaquiglobus chichijimensis</name>
    <dbReference type="NCBI Taxonomy" id="3141448"/>
    <lineage>
        <taxon>Bacteria</taxon>
        <taxon>Pseudomonadati</taxon>
        <taxon>Pseudomonadota</taxon>
        <taxon>Magnetococcia</taxon>
        <taxon>Magnetococcales</taxon>
        <taxon>Candidatus Magnetaquicoccaceae</taxon>
        <taxon>Candidatus Magnetaquiglobus</taxon>
    </lineage>
</organism>
<evidence type="ECO:0000313" key="3">
    <source>
        <dbReference type="EMBL" id="GAB0058914.1"/>
    </source>
</evidence>
<dbReference type="Pfam" id="PF00069">
    <property type="entry name" value="Pkinase"/>
    <property type="match status" value="1"/>
</dbReference>
<comment type="caution">
    <text evidence="3">The sequence shown here is derived from an EMBL/GenBank/DDBJ whole genome shotgun (WGS) entry which is preliminary data.</text>
</comment>
<feature type="transmembrane region" description="Helical" evidence="1">
    <location>
        <begin position="360"/>
        <end position="382"/>
    </location>
</feature>
<dbReference type="EMBL" id="BAAFGK010000005">
    <property type="protein sequence ID" value="GAB0058914.1"/>
    <property type="molecule type" value="Genomic_DNA"/>
</dbReference>
<sequence>MTRLQATNHRLPALALALLFLILDQFGLLDPLERLAYDRGLRALARPAETRIALVTIDDPTLARLGPWPLAPRHHLRLLEILQRAEPRVLAFTEPITAHDDPSDQEALRALGALFRQSGNVVLPLPVEWSDPEAGRSVIPPPYLIEAATLPTPAKPWKPDAAPPWVTPFDWPREEPGAQAARIGANLTALDPDRVVRAMPLLLRAGDRLLPTLPLAVTMTALRAPTEAVRPDPFGTLEIADTRIATQNGWRIRPWFHPGVNQHPEFAHFSMLAILEGKVPPERFRDLVVLIGPDAESLTTRFATPMPRAMSPLELHAQAVTALLDGQSFFIPDWARSGRLILFGLATLLLLLAPPLGIGAHLATLAGAVALAIAVPVAHVRLLDLHGLWVPMVAPLALLGSGAILPLLLRWWFGAPEGSNVRTGEHDLHLALGLAYQGQMCWELAQEQFRLAPMDARLMAMSDHLARDLEHASRHADAARLYHRMLRFAPGDTLLKQRLHAAQNRLTREGGEASAPAFPSGETRIARTVGHYPIVAELSHDPLGLLELGRDPLTGRPVILRLPHPPRHPSPEQAEKARRRFLADGEKGLKWHHEGVVELLGIHLSAQPPHLVMAHFPVHGNLERHLHPDDPLPLSLILYIATRAAMALDHAHQRGLTHGNLRPEDILYDPKSREVWIKEFGLARYLGIDPGSGSLSPHAAPELVAGDADALDTDGEARADLYALAAILVHLLTGHPPHRTDDPESLRERILHGPPPDLTALRPDMPPGLKRILDQTLNRDPARRPARGKELARLLVAFIRESVQKPSTP</sequence>
<dbReference type="PANTHER" id="PTHR44329">
    <property type="entry name" value="SERINE/THREONINE-PROTEIN KINASE TNNI3K-RELATED"/>
    <property type="match status" value="1"/>
</dbReference>
<dbReference type="Proteomes" id="UP001628193">
    <property type="component" value="Unassembled WGS sequence"/>
</dbReference>
<keyword evidence="1" id="KW-1133">Transmembrane helix</keyword>
<dbReference type="Pfam" id="PF05226">
    <property type="entry name" value="CHASE2"/>
    <property type="match status" value="1"/>
</dbReference>
<gene>
    <name evidence="3" type="ORF">SIID45300_03274</name>
</gene>
<dbReference type="InterPro" id="IPR007890">
    <property type="entry name" value="CHASE2"/>
</dbReference>
<keyword evidence="4" id="KW-1185">Reference proteome</keyword>
<protein>
    <recommendedName>
        <fullName evidence="2">Protein kinase domain-containing protein</fullName>
    </recommendedName>
</protein>
<name>A0ABQ0CDE0_9PROT</name>